<comment type="caution">
    <text evidence="3">The sequence shown here is derived from an EMBL/GenBank/DDBJ whole genome shotgun (WGS) entry which is preliminary data.</text>
</comment>
<dbReference type="SUPFAM" id="SSF55347">
    <property type="entry name" value="Glyceraldehyde-3-phosphate dehydrogenase-like, C-terminal domain"/>
    <property type="match status" value="1"/>
</dbReference>
<evidence type="ECO:0000313" key="3">
    <source>
        <dbReference type="EMBL" id="RAP78345.1"/>
    </source>
</evidence>
<dbReference type="Gene3D" id="3.40.50.720">
    <property type="entry name" value="NAD(P)-binding Rossmann-like Domain"/>
    <property type="match status" value="1"/>
</dbReference>
<dbReference type="Proteomes" id="UP000249260">
    <property type="component" value="Unassembled WGS sequence"/>
</dbReference>
<dbReference type="PANTHER" id="PTHR43708:SF8">
    <property type="entry name" value="OXIDOREDUCTASE"/>
    <property type="match status" value="1"/>
</dbReference>
<dbReference type="InterPro" id="IPR036291">
    <property type="entry name" value="NAD(P)-bd_dom_sf"/>
</dbReference>
<dbReference type="OrthoDB" id="9815825at2"/>
<dbReference type="InterPro" id="IPR051317">
    <property type="entry name" value="Gfo/Idh/MocA_oxidoreduct"/>
</dbReference>
<evidence type="ECO:0000313" key="4">
    <source>
        <dbReference type="Proteomes" id="UP000249260"/>
    </source>
</evidence>
<dbReference type="InterPro" id="IPR000683">
    <property type="entry name" value="Gfo/Idh/MocA-like_OxRdtase_N"/>
</dbReference>
<accession>A0A328UBR1</accession>
<dbReference type="InterPro" id="IPR055170">
    <property type="entry name" value="GFO_IDH_MocA-like_dom"/>
</dbReference>
<dbReference type="RefSeq" id="WP_112881468.1">
    <property type="nucleotide sequence ID" value="NZ_QLUW01000001.1"/>
</dbReference>
<protein>
    <submittedName>
        <fullName evidence="3">Gfo/Idh/MocA family oxidoreductase</fullName>
    </submittedName>
</protein>
<dbReference type="AlphaFoldDB" id="A0A328UBR1"/>
<evidence type="ECO:0000259" key="2">
    <source>
        <dbReference type="Pfam" id="PF22725"/>
    </source>
</evidence>
<evidence type="ECO:0000259" key="1">
    <source>
        <dbReference type="Pfam" id="PF01408"/>
    </source>
</evidence>
<feature type="domain" description="Gfo/Idh/MocA-like oxidoreductase N-terminal" evidence="1">
    <location>
        <begin position="3"/>
        <end position="123"/>
    </location>
</feature>
<keyword evidence="4" id="KW-1185">Reference proteome</keyword>
<dbReference type="Gene3D" id="3.30.360.10">
    <property type="entry name" value="Dihydrodipicolinate Reductase, domain 2"/>
    <property type="match status" value="1"/>
</dbReference>
<proteinExistence type="predicted"/>
<dbReference type="SUPFAM" id="SSF51735">
    <property type="entry name" value="NAD(P)-binding Rossmann-fold domains"/>
    <property type="match status" value="1"/>
</dbReference>
<sequence>MSAFIGVGILGFAHGHVHAYCDEWKNPELGIAVRAGWDHDSQRMEAACQQFGLQGYADADSLLERSDIQAVVIASETSRHAELVELAAARGKAIVLQKPLALTMAEADRIVNAVRDHQVPFTMAWQMRTDPQNIQMKQWIESGELGQIFMVRRRHGLPVGLNADFADTWHVDPAANRDIWADDSAHPVDFIHWLLGEPDSVTAEIGSLYNPRIPMDNGIAVYRYSGGPIAEVSCSFTCTSAVNTTEIIGELGTIVQNYGDATSCNVPRPDDGASAGLIKFTTATGTWTASGIVSPQNHGYRIRGLAKPLADFLRGESGPLATAEEGRTSLRMVLATYVSNEEGRRVQLSDLKIEQV</sequence>
<dbReference type="Pfam" id="PF22725">
    <property type="entry name" value="GFO_IDH_MocA_C3"/>
    <property type="match status" value="1"/>
</dbReference>
<dbReference type="Pfam" id="PF01408">
    <property type="entry name" value="GFO_IDH_MocA"/>
    <property type="match status" value="1"/>
</dbReference>
<feature type="domain" description="GFO/IDH/MocA-like oxidoreductase" evidence="2">
    <location>
        <begin position="135"/>
        <end position="255"/>
    </location>
</feature>
<dbReference type="GO" id="GO:0000166">
    <property type="term" value="F:nucleotide binding"/>
    <property type="evidence" value="ECO:0007669"/>
    <property type="project" value="InterPro"/>
</dbReference>
<gene>
    <name evidence="3" type="ORF">DL346_07945</name>
</gene>
<dbReference type="EMBL" id="QLUW01000001">
    <property type="protein sequence ID" value="RAP78345.1"/>
    <property type="molecule type" value="Genomic_DNA"/>
</dbReference>
<dbReference type="PANTHER" id="PTHR43708">
    <property type="entry name" value="CONSERVED EXPRESSED OXIDOREDUCTASE (EUROFUNG)"/>
    <property type="match status" value="1"/>
</dbReference>
<name>A0A328UBR1_9BACL</name>
<reference evidence="3 4" key="1">
    <citation type="submission" date="2018-06" db="EMBL/GenBank/DDBJ databases">
        <title>Paenibacillus montanisoli sp. nov., isolated from mountain area soil.</title>
        <authorList>
            <person name="Wu M."/>
        </authorList>
    </citation>
    <scope>NUCLEOTIDE SEQUENCE [LARGE SCALE GENOMIC DNA]</scope>
    <source>
        <strain evidence="3 4">RA17</strain>
    </source>
</reference>
<organism evidence="3 4">
    <name type="scientific">Paenibacillus montanisoli</name>
    <dbReference type="NCBI Taxonomy" id="2081970"/>
    <lineage>
        <taxon>Bacteria</taxon>
        <taxon>Bacillati</taxon>
        <taxon>Bacillota</taxon>
        <taxon>Bacilli</taxon>
        <taxon>Bacillales</taxon>
        <taxon>Paenibacillaceae</taxon>
        <taxon>Paenibacillus</taxon>
    </lineage>
</organism>